<evidence type="ECO:0000313" key="2">
    <source>
        <dbReference type="EMBL" id="MFC3458793.1"/>
    </source>
</evidence>
<dbReference type="RefSeq" id="WP_379735267.1">
    <property type="nucleotide sequence ID" value="NZ_JBHRVV010000001.1"/>
</dbReference>
<feature type="compositionally biased region" description="Polar residues" evidence="1">
    <location>
        <begin position="264"/>
        <end position="275"/>
    </location>
</feature>
<accession>A0ABV7PL46</accession>
<dbReference type="EMBL" id="JBHRVV010000001">
    <property type="protein sequence ID" value="MFC3458793.1"/>
    <property type="molecule type" value="Genomic_DNA"/>
</dbReference>
<feature type="compositionally biased region" description="Low complexity" evidence="1">
    <location>
        <begin position="230"/>
        <end position="240"/>
    </location>
</feature>
<dbReference type="InterPro" id="IPR021455">
    <property type="entry name" value="DUF3106"/>
</dbReference>
<dbReference type="PROSITE" id="PS51318">
    <property type="entry name" value="TAT"/>
    <property type="match status" value="1"/>
</dbReference>
<dbReference type="InterPro" id="IPR006311">
    <property type="entry name" value="TAT_signal"/>
</dbReference>
<sequence length="275" mass="28824">MTKRDSKPRRAWLAVAAVVVAGLAAWAISQRWGIGDPDSGLAPAVATSAQAGAAGARNLDKPLWRDLTHAQQLALAPLQPEWDAMDGVRKRKWLEMSRRFASMNPEEQRRVHDRMRQWIRLTPEERSLARENYSKVRKLAPGEKAATWESYKQLPAAQKRRLEQSARRKNAPAAIASEPTIVAPTPCPSGTTRRGASCISLHPPGTLPNTPALTQPAPAPAAPGMPPGAAPGSAPGAAPAAPAPAAPVAPAEPAPSAPAAGAQPTVTPGVSNANG</sequence>
<evidence type="ECO:0000256" key="1">
    <source>
        <dbReference type="SAM" id="MobiDB-lite"/>
    </source>
</evidence>
<protein>
    <submittedName>
        <fullName evidence="2">DUF3106 domain-containing protein</fullName>
    </submittedName>
</protein>
<feature type="compositionally biased region" description="Pro residues" evidence="1">
    <location>
        <begin position="217"/>
        <end position="229"/>
    </location>
</feature>
<comment type="caution">
    <text evidence="2">The sequence shown here is derived from an EMBL/GenBank/DDBJ whole genome shotgun (WGS) entry which is preliminary data.</text>
</comment>
<keyword evidence="3" id="KW-1185">Reference proteome</keyword>
<organism evidence="2 3">
    <name type="scientific">Massilia haematophila</name>
    <dbReference type="NCBI Taxonomy" id="457923"/>
    <lineage>
        <taxon>Bacteria</taxon>
        <taxon>Pseudomonadati</taxon>
        <taxon>Pseudomonadota</taxon>
        <taxon>Betaproteobacteria</taxon>
        <taxon>Burkholderiales</taxon>
        <taxon>Oxalobacteraceae</taxon>
        <taxon>Telluria group</taxon>
        <taxon>Massilia</taxon>
    </lineage>
</organism>
<evidence type="ECO:0000313" key="3">
    <source>
        <dbReference type="Proteomes" id="UP001595665"/>
    </source>
</evidence>
<name>A0ABV7PL46_9BURK</name>
<proteinExistence type="predicted"/>
<dbReference type="Pfam" id="PF11304">
    <property type="entry name" value="DUF3106"/>
    <property type="match status" value="1"/>
</dbReference>
<reference evidence="3" key="1">
    <citation type="journal article" date="2019" name="Int. J. Syst. Evol. Microbiol.">
        <title>The Global Catalogue of Microorganisms (GCM) 10K type strain sequencing project: providing services to taxonomists for standard genome sequencing and annotation.</title>
        <authorList>
            <consortium name="The Broad Institute Genomics Platform"/>
            <consortium name="The Broad Institute Genome Sequencing Center for Infectious Disease"/>
            <person name="Wu L."/>
            <person name="Ma J."/>
        </authorList>
    </citation>
    <scope>NUCLEOTIDE SEQUENCE [LARGE SCALE GENOMIC DNA]</scope>
    <source>
        <strain evidence="3">CCM 7480</strain>
    </source>
</reference>
<feature type="compositionally biased region" description="Pro residues" evidence="1">
    <location>
        <begin position="241"/>
        <end position="256"/>
    </location>
</feature>
<feature type="region of interest" description="Disordered" evidence="1">
    <location>
        <begin position="159"/>
        <end position="275"/>
    </location>
</feature>
<dbReference type="Proteomes" id="UP001595665">
    <property type="component" value="Unassembled WGS sequence"/>
</dbReference>
<gene>
    <name evidence="2" type="ORF">ACFOPH_11135</name>
</gene>